<dbReference type="AlphaFoldDB" id="A0A0F9SB90"/>
<accession>A0A0F9SB90</accession>
<organism evidence="1">
    <name type="scientific">marine sediment metagenome</name>
    <dbReference type="NCBI Taxonomy" id="412755"/>
    <lineage>
        <taxon>unclassified sequences</taxon>
        <taxon>metagenomes</taxon>
        <taxon>ecological metagenomes</taxon>
    </lineage>
</organism>
<comment type="caution">
    <text evidence="1">The sequence shown here is derived from an EMBL/GenBank/DDBJ whole genome shotgun (WGS) entry which is preliminary data.</text>
</comment>
<evidence type="ECO:0000313" key="1">
    <source>
        <dbReference type="EMBL" id="KKN64274.1"/>
    </source>
</evidence>
<gene>
    <name evidence="1" type="ORF">LCGC14_0493190</name>
</gene>
<protein>
    <submittedName>
        <fullName evidence="1">Uncharacterized protein</fullName>
    </submittedName>
</protein>
<proteinExistence type="predicted"/>
<reference evidence="1" key="1">
    <citation type="journal article" date="2015" name="Nature">
        <title>Complex archaea that bridge the gap between prokaryotes and eukaryotes.</title>
        <authorList>
            <person name="Spang A."/>
            <person name="Saw J.H."/>
            <person name="Jorgensen S.L."/>
            <person name="Zaremba-Niedzwiedzka K."/>
            <person name="Martijn J."/>
            <person name="Lind A.E."/>
            <person name="van Eijk R."/>
            <person name="Schleper C."/>
            <person name="Guy L."/>
            <person name="Ettema T.J."/>
        </authorList>
    </citation>
    <scope>NUCLEOTIDE SEQUENCE</scope>
</reference>
<dbReference type="EMBL" id="LAZR01000561">
    <property type="protein sequence ID" value="KKN64274.1"/>
    <property type="molecule type" value="Genomic_DNA"/>
</dbReference>
<sequence>MKLMLTMENYSKSKDSPLVLQMLGIGLVKITQVDIGGKFEVIFQKGIGVPLIQNILELYKKEIVNKRQGNSIIPLEEFTIFIHYFENQDHDILVIIYMEEKESSANFSKLYFLSRNINKKFQTNESHHNLIAEFQTAVEIPKTDGIIAIFILSATGSPFISKINKSRSTISDHEVHISGFISALLSFSNTIIGEETGAKLKEINFGNQQFYVISKNNVIFAFLVDNMNNLLQRYMYLLADEFLNQYKDVIKEFNGDITPFNVFEEKINQYFII</sequence>
<name>A0A0F9SB90_9ZZZZ</name>